<name>A0A1J4S1R5_9BACT</name>
<evidence type="ECO:0000256" key="10">
    <source>
        <dbReference type="RuleBase" id="RU363036"/>
    </source>
</evidence>
<dbReference type="Proteomes" id="UP000182345">
    <property type="component" value="Unassembled WGS sequence"/>
</dbReference>
<dbReference type="NCBIfam" id="TIGR00233">
    <property type="entry name" value="trpS"/>
    <property type="match status" value="1"/>
</dbReference>
<keyword evidence="7 10" id="KW-0030">Aminoacyl-tRNA synthetase</keyword>
<evidence type="ECO:0000256" key="7">
    <source>
        <dbReference type="ARBA" id="ARBA00023146"/>
    </source>
</evidence>
<sequence>MVRNMKKRILTGDRPSGKLHLGHYAGSLANRVKLQDEYDQYILIADVQALTDNYENPVKVADSVRELVLDYIAVGIDPSKSTIVLQSQIPAIAELTIFYLNMVSLNRVLRNPTVKAEIEQKGFGDSVPAGFAMYPVSQAADITAFEANLVPVGEDQLPMIEQTREIVRKFNNLYGNTLVEPEALVGEFPRLIGLDGKAKMSKSLGNSIYLSDSVDEVNRKVGQMYTDPTRLKPTDFGHIEGNPVFIYHDAFNPNRQEVEDLKNRYRNGQVGD</sequence>
<evidence type="ECO:0000256" key="5">
    <source>
        <dbReference type="ARBA" id="ARBA00022840"/>
    </source>
</evidence>
<dbReference type="PANTHER" id="PTHR43766">
    <property type="entry name" value="TRYPTOPHAN--TRNA LIGASE, MITOCHONDRIAL"/>
    <property type="match status" value="1"/>
</dbReference>
<evidence type="ECO:0000256" key="4">
    <source>
        <dbReference type="ARBA" id="ARBA00022741"/>
    </source>
</evidence>
<comment type="catalytic activity">
    <reaction evidence="8">
        <text>tRNA(Trp) + L-tryptophan + ATP = L-tryptophyl-tRNA(Trp) + AMP + diphosphate + H(+)</text>
        <dbReference type="Rhea" id="RHEA:24080"/>
        <dbReference type="Rhea" id="RHEA-COMP:9671"/>
        <dbReference type="Rhea" id="RHEA-COMP:9705"/>
        <dbReference type="ChEBI" id="CHEBI:15378"/>
        <dbReference type="ChEBI" id="CHEBI:30616"/>
        <dbReference type="ChEBI" id="CHEBI:33019"/>
        <dbReference type="ChEBI" id="CHEBI:57912"/>
        <dbReference type="ChEBI" id="CHEBI:78442"/>
        <dbReference type="ChEBI" id="CHEBI:78535"/>
        <dbReference type="ChEBI" id="CHEBI:456215"/>
        <dbReference type="EC" id="6.1.1.2"/>
    </reaction>
</comment>
<keyword evidence="4 10" id="KW-0547">Nucleotide-binding</keyword>
<dbReference type="Gene3D" id="1.10.240.10">
    <property type="entry name" value="Tyrosyl-Transfer RNA Synthetase"/>
    <property type="match status" value="1"/>
</dbReference>
<evidence type="ECO:0000256" key="6">
    <source>
        <dbReference type="ARBA" id="ARBA00022917"/>
    </source>
</evidence>
<feature type="non-terminal residue" evidence="11">
    <location>
        <position position="272"/>
    </location>
</feature>
<dbReference type="PROSITE" id="PS00178">
    <property type="entry name" value="AA_TRNA_LIGASE_I"/>
    <property type="match status" value="1"/>
</dbReference>
<dbReference type="Gene3D" id="3.40.50.620">
    <property type="entry name" value="HUPs"/>
    <property type="match status" value="1"/>
</dbReference>
<dbReference type="FunFam" id="1.10.240.10:FF:000005">
    <property type="entry name" value="Tryptophan--tRNA ligase"/>
    <property type="match status" value="1"/>
</dbReference>
<evidence type="ECO:0000313" key="11">
    <source>
        <dbReference type="EMBL" id="OIN92618.1"/>
    </source>
</evidence>
<keyword evidence="5 10" id="KW-0067">ATP-binding</keyword>
<evidence type="ECO:0000256" key="1">
    <source>
        <dbReference type="ARBA" id="ARBA00005594"/>
    </source>
</evidence>
<comment type="caution">
    <text evidence="11">The sequence shown here is derived from an EMBL/GenBank/DDBJ whole genome shotgun (WGS) entry which is preliminary data.</text>
</comment>
<dbReference type="PRINTS" id="PR01039">
    <property type="entry name" value="TRNASYNTHTRP"/>
</dbReference>
<reference evidence="11 12" key="1">
    <citation type="journal article" date="2016" name="Environ. Microbiol.">
        <title>Genomic resolution of a cold subsurface aquifer community provides metabolic insights for novel microbes adapted to high CO concentrations.</title>
        <authorList>
            <person name="Probst A.J."/>
            <person name="Castelle C.J."/>
            <person name="Singh A."/>
            <person name="Brown C.T."/>
            <person name="Anantharaman K."/>
            <person name="Sharon I."/>
            <person name="Hug L.A."/>
            <person name="Burstein D."/>
            <person name="Emerson J.B."/>
            <person name="Thomas B.C."/>
            <person name="Banfield J.F."/>
        </authorList>
    </citation>
    <scope>NUCLEOTIDE SEQUENCE [LARGE SCALE GENOMIC DNA]</scope>
    <source>
        <strain evidence="11">CG1_02_44_10</strain>
    </source>
</reference>
<comment type="similarity">
    <text evidence="1 10">Belongs to the class-I aminoacyl-tRNA synthetase family.</text>
</comment>
<evidence type="ECO:0000313" key="12">
    <source>
        <dbReference type="Proteomes" id="UP000182345"/>
    </source>
</evidence>
<organism evidence="11 12">
    <name type="scientific">Candidatus Collierbacteria bacterium CG1_02_44_10</name>
    <dbReference type="NCBI Taxonomy" id="1805087"/>
    <lineage>
        <taxon>Bacteria</taxon>
        <taxon>Candidatus Collieribacteriota</taxon>
    </lineage>
</organism>
<keyword evidence="3 10" id="KW-0436">Ligase</keyword>
<keyword evidence="6 10" id="KW-0648">Protein biosynthesis</keyword>
<dbReference type="CDD" id="cd00806">
    <property type="entry name" value="TrpRS_core"/>
    <property type="match status" value="1"/>
</dbReference>
<proteinExistence type="inferred from homology"/>
<dbReference type="GO" id="GO:0005524">
    <property type="term" value="F:ATP binding"/>
    <property type="evidence" value="ECO:0007669"/>
    <property type="project" value="UniProtKB-KW"/>
</dbReference>
<dbReference type="GO" id="GO:0006436">
    <property type="term" value="P:tryptophanyl-tRNA aminoacylation"/>
    <property type="evidence" value="ECO:0007669"/>
    <property type="project" value="UniProtKB-UniRule"/>
</dbReference>
<dbReference type="AlphaFoldDB" id="A0A1J4S1R5"/>
<dbReference type="InterPro" id="IPR001412">
    <property type="entry name" value="aa-tRNA-synth_I_CS"/>
</dbReference>
<dbReference type="FunFam" id="3.40.50.620:FF:000094">
    <property type="entry name" value="Tryptophan--tRNA ligase"/>
    <property type="match status" value="1"/>
</dbReference>
<dbReference type="Pfam" id="PF00579">
    <property type="entry name" value="tRNA-synt_1b"/>
    <property type="match status" value="1"/>
</dbReference>
<dbReference type="SUPFAM" id="SSF52374">
    <property type="entry name" value="Nucleotidylyl transferase"/>
    <property type="match status" value="1"/>
</dbReference>
<evidence type="ECO:0000256" key="9">
    <source>
        <dbReference type="NCBIfam" id="TIGR00233"/>
    </source>
</evidence>
<evidence type="ECO:0000256" key="3">
    <source>
        <dbReference type="ARBA" id="ARBA00022598"/>
    </source>
</evidence>
<dbReference type="PANTHER" id="PTHR43766:SF1">
    <property type="entry name" value="TRYPTOPHAN--TRNA LIGASE, MITOCHONDRIAL"/>
    <property type="match status" value="1"/>
</dbReference>
<dbReference type="GO" id="GO:0004830">
    <property type="term" value="F:tryptophan-tRNA ligase activity"/>
    <property type="evidence" value="ECO:0007669"/>
    <property type="project" value="UniProtKB-UniRule"/>
</dbReference>
<dbReference type="InterPro" id="IPR014729">
    <property type="entry name" value="Rossmann-like_a/b/a_fold"/>
</dbReference>
<evidence type="ECO:0000256" key="8">
    <source>
        <dbReference type="ARBA" id="ARBA00049929"/>
    </source>
</evidence>
<dbReference type="InterPro" id="IPR002306">
    <property type="entry name" value="Trp-tRNA-ligase"/>
</dbReference>
<dbReference type="InterPro" id="IPR050203">
    <property type="entry name" value="Trp-tRNA_synthetase"/>
</dbReference>
<protein>
    <recommendedName>
        <fullName evidence="2 9">Tryptophan--tRNA ligase</fullName>
        <ecNumber evidence="2 9">6.1.1.2</ecNumber>
    </recommendedName>
</protein>
<accession>A0A1J4S1R5</accession>
<dbReference type="InterPro" id="IPR002305">
    <property type="entry name" value="aa-tRNA-synth_Ic"/>
</dbReference>
<evidence type="ECO:0000256" key="2">
    <source>
        <dbReference type="ARBA" id="ARBA00013161"/>
    </source>
</evidence>
<dbReference type="EC" id="6.1.1.2" evidence="2 9"/>
<dbReference type="EMBL" id="MNUK01000006">
    <property type="protein sequence ID" value="OIN92618.1"/>
    <property type="molecule type" value="Genomic_DNA"/>
</dbReference>
<gene>
    <name evidence="11" type="ORF">AUJ42_00250</name>
</gene>
<dbReference type="GO" id="GO:0005829">
    <property type="term" value="C:cytosol"/>
    <property type="evidence" value="ECO:0007669"/>
    <property type="project" value="TreeGrafter"/>
</dbReference>